<name>A0AAV4PUP2_CAEEX</name>
<evidence type="ECO:0000256" key="1">
    <source>
        <dbReference type="SAM" id="Phobius"/>
    </source>
</evidence>
<dbReference type="AlphaFoldDB" id="A0AAV4PUP2"/>
<dbReference type="Proteomes" id="UP001054945">
    <property type="component" value="Unassembled WGS sequence"/>
</dbReference>
<sequence>MRLPVFQVKDRPVTSRLAIPLAMRWLICKSYPNTAAFRHHRPMADMRVEYISWCVSRIHAKTYAIVVFLSFLMMMNCLFTLL</sequence>
<organism evidence="2 3">
    <name type="scientific">Caerostris extrusa</name>
    <name type="common">Bark spider</name>
    <name type="synonym">Caerostris bankana</name>
    <dbReference type="NCBI Taxonomy" id="172846"/>
    <lineage>
        <taxon>Eukaryota</taxon>
        <taxon>Metazoa</taxon>
        <taxon>Ecdysozoa</taxon>
        <taxon>Arthropoda</taxon>
        <taxon>Chelicerata</taxon>
        <taxon>Arachnida</taxon>
        <taxon>Araneae</taxon>
        <taxon>Araneomorphae</taxon>
        <taxon>Entelegynae</taxon>
        <taxon>Araneoidea</taxon>
        <taxon>Araneidae</taxon>
        <taxon>Caerostris</taxon>
    </lineage>
</organism>
<accession>A0AAV4PUP2</accession>
<evidence type="ECO:0000313" key="3">
    <source>
        <dbReference type="Proteomes" id="UP001054945"/>
    </source>
</evidence>
<reference evidence="2 3" key="1">
    <citation type="submission" date="2021-06" db="EMBL/GenBank/DDBJ databases">
        <title>Caerostris extrusa draft genome.</title>
        <authorList>
            <person name="Kono N."/>
            <person name="Arakawa K."/>
        </authorList>
    </citation>
    <scope>NUCLEOTIDE SEQUENCE [LARGE SCALE GENOMIC DNA]</scope>
</reference>
<dbReference type="EMBL" id="BPLR01005223">
    <property type="protein sequence ID" value="GIY00769.1"/>
    <property type="molecule type" value="Genomic_DNA"/>
</dbReference>
<keyword evidence="3" id="KW-1185">Reference proteome</keyword>
<keyword evidence="1" id="KW-1133">Transmembrane helix</keyword>
<keyword evidence="1" id="KW-0472">Membrane</keyword>
<feature type="transmembrane region" description="Helical" evidence="1">
    <location>
        <begin position="62"/>
        <end position="81"/>
    </location>
</feature>
<keyword evidence="1" id="KW-0812">Transmembrane</keyword>
<comment type="caution">
    <text evidence="2">The sequence shown here is derived from an EMBL/GenBank/DDBJ whole genome shotgun (WGS) entry which is preliminary data.</text>
</comment>
<gene>
    <name evidence="2" type="ORF">CEXT_557951</name>
</gene>
<proteinExistence type="predicted"/>
<evidence type="ECO:0000313" key="2">
    <source>
        <dbReference type="EMBL" id="GIY00769.1"/>
    </source>
</evidence>
<protein>
    <submittedName>
        <fullName evidence="2">Uncharacterized protein</fullName>
    </submittedName>
</protein>